<dbReference type="Gene3D" id="1.25.10.10">
    <property type="entry name" value="Leucine-rich Repeat Variant"/>
    <property type="match status" value="1"/>
</dbReference>
<dbReference type="InterPro" id="IPR016024">
    <property type="entry name" value="ARM-type_fold"/>
</dbReference>
<accession>A0A1D6EDI1</accession>
<dbReference type="OrthoDB" id="1671880at2759"/>
<proteinExistence type="inferred from homology"/>
<evidence type="ECO:0000256" key="1">
    <source>
        <dbReference type="ARBA" id="ARBA00010394"/>
    </source>
</evidence>
<dbReference type="PROSITE" id="PS50176">
    <property type="entry name" value="ARM_REPEAT"/>
    <property type="match status" value="1"/>
</dbReference>
<keyword evidence="3" id="KW-0653">Protein transport</keyword>
<dbReference type="InterPro" id="IPR000225">
    <property type="entry name" value="Armadillo"/>
</dbReference>
<name>A0A1D6EDI1_MAIZE</name>
<sequence>MAHAVHSNDPSVQLEATTQFRKLLSIVPPIEEVISTGVVPRFIEFLTREDHPQLQFEAAWALTNIASGTSENTKVVVESGAVPIFVKLLNSLKRGCS</sequence>
<dbReference type="Pfam" id="PF00514">
    <property type="entry name" value="Arm"/>
    <property type="match status" value="2"/>
</dbReference>
<dbReference type="GO" id="GO:0015031">
    <property type="term" value="P:protein transport"/>
    <property type="evidence" value="ECO:0007669"/>
    <property type="project" value="UniProtKB-KW"/>
</dbReference>
<dbReference type="EMBL" id="CM007648">
    <property type="protein sequence ID" value="ONM18346.1"/>
    <property type="molecule type" value="Genomic_DNA"/>
</dbReference>
<evidence type="ECO:0000256" key="2">
    <source>
        <dbReference type="ARBA" id="ARBA00022448"/>
    </source>
</evidence>
<dbReference type="InterPro" id="IPR011989">
    <property type="entry name" value="ARM-like"/>
</dbReference>
<evidence type="ECO:0000256" key="3">
    <source>
        <dbReference type="ARBA" id="ARBA00022927"/>
    </source>
</evidence>
<dbReference type="AlphaFoldDB" id="A0A1D6EDI1"/>
<gene>
    <name evidence="4" type="ORF">ZEAMMB73_Zm00001d004115</name>
</gene>
<dbReference type="SUPFAM" id="SSF48371">
    <property type="entry name" value="ARM repeat"/>
    <property type="match status" value="1"/>
</dbReference>
<reference evidence="4" key="1">
    <citation type="submission" date="2015-12" db="EMBL/GenBank/DDBJ databases">
        <title>Update maize B73 reference genome by single molecule sequencing technologies.</title>
        <authorList>
            <consortium name="Maize Genome Sequencing Project"/>
            <person name="Ware D."/>
        </authorList>
    </citation>
    <scope>NUCLEOTIDE SEQUENCE [LARGE SCALE GENOMIC DNA]</scope>
    <source>
        <tissue evidence="4">Seedling</tissue>
    </source>
</reference>
<comment type="similarity">
    <text evidence="1">Belongs to the importin alpha family.</text>
</comment>
<dbReference type="SMART" id="SM00185">
    <property type="entry name" value="ARM"/>
    <property type="match status" value="1"/>
</dbReference>
<organism evidence="4">
    <name type="scientific">Zea mays</name>
    <name type="common">Maize</name>
    <dbReference type="NCBI Taxonomy" id="4577"/>
    <lineage>
        <taxon>Eukaryota</taxon>
        <taxon>Viridiplantae</taxon>
        <taxon>Streptophyta</taxon>
        <taxon>Embryophyta</taxon>
        <taxon>Tracheophyta</taxon>
        <taxon>Spermatophyta</taxon>
        <taxon>Magnoliopsida</taxon>
        <taxon>Liliopsida</taxon>
        <taxon>Poales</taxon>
        <taxon>Poaceae</taxon>
        <taxon>PACMAD clade</taxon>
        <taxon>Panicoideae</taxon>
        <taxon>Andropogonodae</taxon>
        <taxon>Andropogoneae</taxon>
        <taxon>Tripsacinae</taxon>
        <taxon>Zea</taxon>
    </lineage>
</organism>
<keyword evidence="2" id="KW-0813">Transport</keyword>
<evidence type="ECO:0000313" key="4">
    <source>
        <dbReference type="EMBL" id="ONM18346.1"/>
    </source>
</evidence>
<dbReference type="PANTHER" id="PTHR23316">
    <property type="entry name" value="IMPORTIN ALPHA"/>
    <property type="match status" value="1"/>
</dbReference>
<protein>
    <submittedName>
        <fullName evidence="4">Uncharacterized protein</fullName>
    </submittedName>
</protein>